<evidence type="ECO:0000256" key="3">
    <source>
        <dbReference type="ARBA" id="ARBA00022825"/>
    </source>
</evidence>
<evidence type="ECO:0000259" key="5">
    <source>
        <dbReference type="Pfam" id="PF00082"/>
    </source>
</evidence>
<dbReference type="PRINTS" id="PR00723">
    <property type="entry name" value="SUBTILISIN"/>
</dbReference>
<name>A0A7C8IPI0_9PEZI</name>
<keyword evidence="1" id="KW-0645">Protease</keyword>
<sequence length="1152" mass="129336">MTENHYVGASSDTEDEDDPETLDIAAANDQDPEEVEWGHKNSNEQRKEIIRLLAPGPAKEPPQRRWDTSGESSAEPLQGFHREAFVTLQTLRLLAHDFNNENFITIPEDTHIDTDRTPILILAMGLDNVEFVSFIIKNFETHLPRLIDDHDSNKMNVLHYIFKLYFQNALRFEKNAASGRGKQLNLNLKVLSDMVIKLVRVATPESLASPDGQGNTPVHYALDYSFRPIQRRGYDWFSVVKSLVEKSDEVLREMPWNQFNNNDQSPYLYFLDTRERYRKKILGNKADQKRKMEHQSAQGMAIMSQQPTSKMSKDGFKSRKQKSNEPMKPGPTGPPKPKIPLEKENASQEMPPPPIPALGPAHQHMTSKFEPLRSDRAAVTTGQGPESIRRPSIGSLPPSPALSAKQDLRSPISGNKPQLPLANSKSQVSGKASHPPTSRTQLSTQTATTGDSQQSTRRAEDIIQNFLKLFYIGKKADLEARELLYGKTASDKNLYFDATHHRGESTEQVVSVIKQLRQAGGFEDTLSYVKLPVLKMATGIKISHPKQGTKPIANEKKQLKLTPEENPNLGSSSLVAVFDEIAKAGVRNILRLHVEDRSDRPHTDSAIERSIRGCDSTTSNNERHEAIGVELWDWRKVDISVEVIAFAAPGVEHVHLYWSGTQAVLRGWSCDEGIPRLYKSSKRLRRVTLHAHPGFESSLRTKRMVEKFIEDIKLRTRSQVCVDHSFRMSIATTVPVVDNEGSIEIGEASPERQTHVWLESMEKFRRALVDIHYIRLPKGDGPATSNNTEYHELHATQRVKVAVIDDGVDLGKLNWYNNAVQATGLSYCPPVNRNEQPWHSSTNGHGTLMANMIARINPWVSLHVMRIQDGMHPNGTRTIYLESAARAIEDAIIRNVDIISMSWTIKKLVQKGGSGSGQSENETPTHKNNPKQTISSQQRLENAIVNARDKGILLFCCASDEFQAKALDSLPFAAAKDDIFRIGAALSKGQRSASTDDTKAISYFFPGEEVADDWNPRSGRKVDYHDGSSISTALAVGLASLIKYCSLVVVRYYELTNNQSEVTRFSEYADRLGKPENMRSAFNQIWNRCKDRHEDEKFLPVWGIFGEVTDNLKKLKNDKAPNFMDDTIAHVNDLDMIKELGKLVTSLCANVS</sequence>
<dbReference type="SUPFAM" id="SSF52743">
    <property type="entry name" value="Subtilisin-like"/>
    <property type="match status" value="1"/>
</dbReference>
<gene>
    <name evidence="6" type="ORF">GQX73_g4638</name>
</gene>
<feature type="compositionally biased region" description="Polar residues" evidence="4">
    <location>
        <begin position="917"/>
        <end position="937"/>
    </location>
</feature>
<proteinExistence type="predicted"/>
<dbReference type="CDD" id="cd07491">
    <property type="entry name" value="Peptidases_S8_7"/>
    <property type="match status" value="1"/>
</dbReference>
<organism evidence="6 7">
    <name type="scientific">Xylaria multiplex</name>
    <dbReference type="NCBI Taxonomy" id="323545"/>
    <lineage>
        <taxon>Eukaryota</taxon>
        <taxon>Fungi</taxon>
        <taxon>Dikarya</taxon>
        <taxon>Ascomycota</taxon>
        <taxon>Pezizomycotina</taxon>
        <taxon>Sordariomycetes</taxon>
        <taxon>Xylariomycetidae</taxon>
        <taxon>Xylariales</taxon>
        <taxon>Xylariaceae</taxon>
        <taxon>Xylaria</taxon>
    </lineage>
</organism>
<comment type="caution">
    <text evidence="6">The sequence shown here is derived from an EMBL/GenBank/DDBJ whole genome shotgun (WGS) entry which is preliminary data.</text>
</comment>
<dbReference type="GO" id="GO:0004252">
    <property type="term" value="F:serine-type endopeptidase activity"/>
    <property type="evidence" value="ECO:0007669"/>
    <property type="project" value="InterPro"/>
</dbReference>
<feature type="compositionally biased region" description="Polar residues" evidence="4">
    <location>
        <begin position="412"/>
        <end position="456"/>
    </location>
</feature>
<feature type="compositionally biased region" description="Polar residues" evidence="4">
    <location>
        <begin position="295"/>
        <end position="310"/>
    </location>
</feature>
<dbReference type="Gene3D" id="3.40.50.200">
    <property type="entry name" value="Peptidase S8/S53 domain"/>
    <property type="match status" value="1"/>
</dbReference>
<evidence type="ECO:0000313" key="7">
    <source>
        <dbReference type="Proteomes" id="UP000481858"/>
    </source>
</evidence>
<dbReference type="EMBL" id="WUBL01000043">
    <property type="protein sequence ID" value="KAF2968969.1"/>
    <property type="molecule type" value="Genomic_DNA"/>
</dbReference>
<dbReference type="GO" id="GO:0006508">
    <property type="term" value="P:proteolysis"/>
    <property type="evidence" value="ECO:0007669"/>
    <property type="project" value="UniProtKB-KW"/>
</dbReference>
<evidence type="ECO:0000256" key="4">
    <source>
        <dbReference type="SAM" id="MobiDB-lite"/>
    </source>
</evidence>
<accession>A0A7C8IPI0</accession>
<dbReference type="InterPro" id="IPR036852">
    <property type="entry name" value="Peptidase_S8/S53_dom_sf"/>
</dbReference>
<dbReference type="InterPro" id="IPR015500">
    <property type="entry name" value="Peptidase_S8_subtilisin-rel"/>
</dbReference>
<dbReference type="Proteomes" id="UP000481858">
    <property type="component" value="Unassembled WGS sequence"/>
</dbReference>
<evidence type="ECO:0000313" key="6">
    <source>
        <dbReference type="EMBL" id="KAF2968969.1"/>
    </source>
</evidence>
<protein>
    <recommendedName>
        <fullName evidence="5">Peptidase S8/S53 domain-containing protein</fullName>
    </recommendedName>
</protein>
<reference evidence="6 7" key="1">
    <citation type="submission" date="2019-12" db="EMBL/GenBank/DDBJ databases">
        <title>Draft genome sequence of the ascomycete Xylaria multiplex DSM 110363.</title>
        <authorList>
            <person name="Buettner E."/>
            <person name="Kellner H."/>
        </authorList>
    </citation>
    <scope>NUCLEOTIDE SEQUENCE [LARGE SCALE GENOMIC DNA]</scope>
    <source>
        <strain evidence="6 7">DSM 110363</strain>
    </source>
</reference>
<dbReference type="InParanoid" id="A0A7C8IPI0"/>
<evidence type="ECO:0000256" key="2">
    <source>
        <dbReference type="ARBA" id="ARBA00022801"/>
    </source>
</evidence>
<dbReference type="OrthoDB" id="5093543at2759"/>
<feature type="region of interest" description="Disordered" evidence="4">
    <location>
        <begin position="1"/>
        <end position="74"/>
    </location>
</feature>
<feature type="compositionally biased region" description="Acidic residues" evidence="4">
    <location>
        <begin position="12"/>
        <end position="21"/>
    </location>
</feature>
<keyword evidence="2" id="KW-0378">Hydrolase</keyword>
<feature type="compositionally biased region" description="Pro residues" evidence="4">
    <location>
        <begin position="328"/>
        <end position="338"/>
    </location>
</feature>
<dbReference type="Pfam" id="PF00082">
    <property type="entry name" value="Peptidase_S8"/>
    <property type="match status" value="1"/>
</dbReference>
<dbReference type="InterPro" id="IPR000209">
    <property type="entry name" value="Peptidase_S8/S53_dom"/>
</dbReference>
<feature type="compositionally biased region" description="Basic and acidic residues" evidence="4">
    <location>
        <begin position="36"/>
        <end position="50"/>
    </location>
</feature>
<feature type="compositionally biased region" description="Basic and acidic residues" evidence="4">
    <location>
        <begin position="311"/>
        <end position="325"/>
    </location>
</feature>
<feature type="domain" description="Peptidase S8/S53" evidence="5">
    <location>
        <begin position="798"/>
        <end position="1043"/>
    </location>
</feature>
<keyword evidence="7" id="KW-1185">Reference proteome</keyword>
<feature type="region of interest" description="Disordered" evidence="4">
    <location>
        <begin position="282"/>
        <end position="457"/>
    </location>
</feature>
<dbReference type="AlphaFoldDB" id="A0A7C8IPI0"/>
<evidence type="ECO:0000256" key="1">
    <source>
        <dbReference type="ARBA" id="ARBA00022670"/>
    </source>
</evidence>
<feature type="region of interest" description="Disordered" evidence="4">
    <location>
        <begin position="910"/>
        <end position="937"/>
    </location>
</feature>
<keyword evidence="3" id="KW-0720">Serine protease</keyword>